<proteinExistence type="predicted"/>
<keyword evidence="1" id="KW-0732">Signal</keyword>
<dbReference type="Proteomes" id="UP001363622">
    <property type="component" value="Unassembled WGS sequence"/>
</dbReference>
<name>A0ABR1KML8_9PEZI</name>
<feature type="signal peptide" evidence="1">
    <location>
        <begin position="1"/>
        <end position="20"/>
    </location>
</feature>
<feature type="chain" id="PRO_5046144520" evidence="1">
    <location>
        <begin position="21"/>
        <end position="70"/>
    </location>
</feature>
<accession>A0ABR1KML8</accession>
<gene>
    <name evidence="2" type="ORF">IWZ03DRAFT_415793</name>
</gene>
<evidence type="ECO:0000313" key="3">
    <source>
        <dbReference type="Proteomes" id="UP001363622"/>
    </source>
</evidence>
<dbReference type="EMBL" id="JBBPHU010000007">
    <property type="protein sequence ID" value="KAK7515785.1"/>
    <property type="molecule type" value="Genomic_DNA"/>
</dbReference>
<organism evidence="2 3">
    <name type="scientific">Phyllosticta citriasiana</name>
    <dbReference type="NCBI Taxonomy" id="595635"/>
    <lineage>
        <taxon>Eukaryota</taxon>
        <taxon>Fungi</taxon>
        <taxon>Dikarya</taxon>
        <taxon>Ascomycota</taxon>
        <taxon>Pezizomycotina</taxon>
        <taxon>Dothideomycetes</taxon>
        <taxon>Dothideomycetes incertae sedis</taxon>
        <taxon>Botryosphaeriales</taxon>
        <taxon>Phyllostictaceae</taxon>
        <taxon>Phyllosticta</taxon>
    </lineage>
</organism>
<keyword evidence="3" id="KW-1185">Reference proteome</keyword>
<comment type="caution">
    <text evidence="2">The sequence shown here is derived from an EMBL/GenBank/DDBJ whole genome shotgun (WGS) entry which is preliminary data.</text>
</comment>
<protein>
    <submittedName>
        <fullName evidence="2">Uncharacterized protein</fullName>
    </submittedName>
</protein>
<reference evidence="2 3" key="1">
    <citation type="submission" date="2024-04" db="EMBL/GenBank/DDBJ databases">
        <title>Phyllosticta paracitricarpa is synonymous to the EU quarantine fungus P. citricarpa based on phylogenomic analyses.</title>
        <authorList>
            <consortium name="Lawrence Berkeley National Laboratory"/>
            <person name="Van Ingen-Buijs V.A."/>
            <person name="Van Westerhoven A.C."/>
            <person name="Haridas S."/>
            <person name="Skiadas P."/>
            <person name="Martin F."/>
            <person name="Groenewald J.Z."/>
            <person name="Crous P.W."/>
            <person name="Seidl M.F."/>
        </authorList>
    </citation>
    <scope>NUCLEOTIDE SEQUENCE [LARGE SCALE GENOMIC DNA]</scope>
    <source>
        <strain evidence="2 3">CBS 123371</strain>
    </source>
</reference>
<evidence type="ECO:0000313" key="2">
    <source>
        <dbReference type="EMBL" id="KAK7515785.1"/>
    </source>
</evidence>
<evidence type="ECO:0000256" key="1">
    <source>
        <dbReference type="SAM" id="SignalP"/>
    </source>
</evidence>
<sequence length="70" mass="7264">MKLTAFLSTLFAASLATAVAIPEPNPNPNPLLEKRCIARGVECINDLNNCCSPNVCAMNKGLGTLTCGGV</sequence>